<dbReference type="Gene3D" id="3.90.1070.10">
    <property type="match status" value="1"/>
</dbReference>
<dbReference type="PANTHER" id="PTHR46039:SF5">
    <property type="entry name" value="SUCROSE-PHOSPHATE SYNTHASE 3-RELATED"/>
    <property type="match status" value="1"/>
</dbReference>
<dbReference type="InterPro" id="IPR006380">
    <property type="entry name" value="SPP-like_dom"/>
</dbReference>
<dbReference type="SUPFAM" id="SSF53756">
    <property type="entry name" value="UDP-Glycosyltransferase/glycogen phosphorylase"/>
    <property type="match status" value="1"/>
</dbReference>
<dbReference type="RefSeq" id="WP_068845149.1">
    <property type="nucleotide sequence ID" value="NZ_LYDR01000001.1"/>
</dbReference>
<dbReference type="Pfam" id="PF00862">
    <property type="entry name" value="GT-B_Sucrose_synth"/>
    <property type="match status" value="1"/>
</dbReference>
<dbReference type="InterPro" id="IPR006379">
    <property type="entry name" value="HAD-SF_hydro_IIB"/>
</dbReference>
<sequence length="762" mass="85647">MANQRSLVWGVLMYVQILSLHGLVRGDSIEMGRDADTGGQVRYVLDLAVALAEDPRITQVDLITRRLRGLGTDGQPLDESYSREIETLSPRSRIVRVSCADDQYVRKEDLWPYLDEFTKALESFTHKQPWPLAWIHGHYADAGVVARNLARQFQIPFIFTGHSLGKPKLDYLASEGWSHEKANRLLNIDHRISEEQSCLDAADAVITSTLHEKLSQYQGYQIPEETLVEVIAPGLDLKRFFPYYNYELPGEEIGEGFKQARSRMQRQLARFLADPQKKLILALCRPDRRKNIQSLIQAYGESPELRAIANLAVFAGIREDINTMSGNEREVLTDILLLMDRYDLYGKMAIPKRHDSELDVPELYRLAASGRGVFVNSAFIELFGLTTIEASATGLPFIATENGGPQDIVALCNSGIVLDVTDQQALTAGILRLLTDGDLWNEYSKNGIQNVRSHYAWKAHVEHYLRVVSRIHPGWNSISDSLSSSATLNLSSQSDHPSGRTAINRSSLMEKLDQRLENVSGLLISDIDGTLLGDRESLQELLEWIEAQKGQWMLGVATGRAPALVYEVCREWNVPYPEIMIASVGSEIVLGDQHEHWPEWSDWLGESWHPSKIAELISRTGWLVPQTEPHSQRPFKLSYLTTETFSAEQELFLKDHLFAAGCPCQVIASHGQYVDILPDRSGKGAALDFLMCQISRNDLQIVVAGDSCNDWDLLKRPYSAIAVGNSEPLLKERIRKEQAEVYLAQRHFAAGILEGLSYLGLR</sequence>
<evidence type="ECO:0000256" key="5">
    <source>
        <dbReference type="ARBA" id="ARBA00047471"/>
    </source>
</evidence>
<dbReference type="EMBL" id="LYDR01000001">
    <property type="protein sequence ID" value="ODA36837.1"/>
    <property type="molecule type" value="Genomic_DNA"/>
</dbReference>
<dbReference type="InterPro" id="IPR000368">
    <property type="entry name" value="Sucrose_synth_GT-B1"/>
</dbReference>
<dbReference type="InterPro" id="IPR001296">
    <property type="entry name" value="Glyco_trans_1"/>
</dbReference>
<evidence type="ECO:0000313" key="10">
    <source>
        <dbReference type="Proteomes" id="UP000094828"/>
    </source>
</evidence>
<dbReference type="Pfam" id="PF05116">
    <property type="entry name" value="S6PP"/>
    <property type="match status" value="1"/>
</dbReference>
<feature type="domain" description="Sucrose phosphatase-like" evidence="8">
    <location>
        <begin position="521"/>
        <end position="759"/>
    </location>
</feature>
<dbReference type="NCBIfam" id="TIGR01484">
    <property type="entry name" value="HAD-SF-IIB"/>
    <property type="match status" value="1"/>
</dbReference>
<evidence type="ECO:0000256" key="3">
    <source>
        <dbReference type="ARBA" id="ARBA00022676"/>
    </source>
</evidence>
<dbReference type="InterPro" id="IPR036412">
    <property type="entry name" value="HAD-like_sf"/>
</dbReference>
<dbReference type="GO" id="GO:0016791">
    <property type="term" value="F:phosphatase activity"/>
    <property type="evidence" value="ECO:0007669"/>
    <property type="project" value="UniProtKB-ARBA"/>
</dbReference>
<reference evidence="9 10" key="1">
    <citation type="submission" date="2016-05" db="EMBL/GenBank/DDBJ databases">
        <title>Genomic and physiological characterization of Planctopirus sp. isolated from fresh water lake.</title>
        <authorList>
            <person name="Subhash Y."/>
            <person name="Ramana C."/>
        </authorList>
    </citation>
    <scope>NUCLEOTIDE SEQUENCE [LARGE SCALE GENOMIC DNA]</scope>
    <source>
        <strain evidence="9 10">JC280</strain>
    </source>
</reference>
<dbReference type="InterPro" id="IPR023214">
    <property type="entry name" value="HAD_sf"/>
</dbReference>
<dbReference type="Pfam" id="PF00534">
    <property type="entry name" value="Glycos_transf_1"/>
    <property type="match status" value="1"/>
</dbReference>
<comment type="caution">
    <text evidence="9">The sequence shown here is derived from an EMBL/GenBank/DDBJ whole genome shotgun (WGS) entry which is preliminary data.</text>
</comment>
<dbReference type="STRING" id="1841610.A6X21_01830"/>
<accession>A0A1C3EU13</accession>
<evidence type="ECO:0000259" key="7">
    <source>
        <dbReference type="Pfam" id="PF00862"/>
    </source>
</evidence>
<dbReference type="InterPro" id="IPR044161">
    <property type="entry name" value="SPS"/>
</dbReference>
<proteinExistence type="inferred from homology"/>
<evidence type="ECO:0000256" key="1">
    <source>
        <dbReference type="ARBA" id="ARBA00006530"/>
    </source>
</evidence>
<comment type="similarity">
    <text evidence="1">Belongs to the glycosyltransferase 1 family.</text>
</comment>
<dbReference type="EC" id="2.4.1.14" evidence="2"/>
<dbReference type="SFLD" id="SFLDG01141">
    <property type="entry name" value="C2.B.1:_Sucrose_Phosphatase_Li"/>
    <property type="match status" value="1"/>
</dbReference>
<evidence type="ECO:0000256" key="2">
    <source>
        <dbReference type="ARBA" id="ARBA00012536"/>
    </source>
</evidence>
<organism evidence="9 10">
    <name type="scientific">Planctopirus hydrillae</name>
    <dbReference type="NCBI Taxonomy" id="1841610"/>
    <lineage>
        <taxon>Bacteria</taxon>
        <taxon>Pseudomonadati</taxon>
        <taxon>Planctomycetota</taxon>
        <taxon>Planctomycetia</taxon>
        <taxon>Planctomycetales</taxon>
        <taxon>Planctomycetaceae</taxon>
        <taxon>Planctopirus</taxon>
    </lineage>
</organism>
<feature type="domain" description="Glycosyl transferase family 1" evidence="6">
    <location>
        <begin position="271"/>
        <end position="448"/>
    </location>
</feature>
<evidence type="ECO:0000313" key="9">
    <source>
        <dbReference type="EMBL" id="ODA36837.1"/>
    </source>
</evidence>
<dbReference type="Gene3D" id="3.40.50.2000">
    <property type="entry name" value="Glycogen Phosphorylase B"/>
    <property type="match status" value="2"/>
</dbReference>
<keyword evidence="10" id="KW-1185">Reference proteome</keyword>
<dbReference type="SUPFAM" id="SSF56784">
    <property type="entry name" value="HAD-like"/>
    <property type="match status" value="1"/>
</dbReference>
<dbReference type="SFLD" id="SFLDS00003">
    <property type="entry name" value="Haloacid_Dehalogenase"/>
    <property type="match status" value="1"/>
</dbReference>
<gene>
    <name evidence="9" type="ORF">A6X21_01830</name>
</gene>
<protein>
    <recommendedName>
        <fullName evidence="2">sucrose-phosphate synthase</fullName>
        <ecNumber evidence="2">2.4.1.14</ecNumber>
    </recommendedName>
</protein>
<evidence type="ECO:0000259" key="6">
    <source>
        <dbReference type="Pfam" id="PF00534"/>
    </source>
</evidence>
<comment type="catalytic activity">
    <reaction evidence="5">
        <text>beta-D-fructose 6-phosphate + UDP-alpha-D-glucose = sucrose 6(F)-phosphate + UDP + H(+)</text>
        <dbReference type="Rhea" id="RHEA:22172"/>
        <dbReference type="ChEBI" id="CHEBI:15378"/>
        <dbReference type="ChEBI" id="CHEBI:57634"/>
        <dbReference type="ChEBI" id="CHEBI:57723"/>
        <dbReference type="ChEBI" id="CHEBI:58223"/>
        <dbReference type="ChEBI" id="CHEBI:58885"/>
        <dbReference type="EC" id="2.4.1.14"/>
    </reaction>
</comment>
<evidence type="ECO:0000256" key="4">
    <source>
        <dbReference type="ARBA" id="ARBA00022679"/>
    </source>
</evidence>
<dbReference type="Gene3D" id="3.40.50.1000">
    <property type="entry name" value="HAD superfamily/HAD-like"/>
    <property type="match status" value="1"/>
</dbReference>
<evidence type="ECO:0000259" key="8">
    <source>
        <dbReference type="Pfam" id="PF05116"/>
    </source>
</evidence>
<dbReference type="AlphaFoldDB" id="A0A1C3EU13"/>
<dbReference type="GO" id="GO:0046524">
    <property type="term" value="F:sucrose-phosphate synthase activity"/>
    <property type="evidence" value="ECO:0007669"/>
    <property type="project" value="UniProtKB-EC"/>
</dbReference>
<keyword evidence="3" id="KW-0328">Glycosyltransferase</keyword>
<keyword evidence="4" id="KW-0808">Transferase</keyword>
<dbReference type="SFLD" id="SFLDG01140">
    <property type="entry name" value="C2.B:_Phosphomannomutase_and_P"/>
    <property type="match status" value="1"/>
</dbReference>
<feature type="domain" description="Sucrose synthase first GT-B" evidence="7">
    <location>
        <begin position="12"/>
        <end position="213"/>
    </location>
</feature>
<name>A0A1C3EU13_9PLAN</name>
<dbReference type="Proteomes" id="UP000094828">
    <property type="component" value="Unassembled WGS sequence"/>
</dbReference>
<dbReference type="PANTHER" id="PTHR46039">
    <property type="entry name" value="SUCROSE-PHOSPHATE SYNTHASE 3-RELATED"/>
    <property type="match status" value="1"/>
</dbReference>